<evidence type="ECO:0000313" key="3">
    <source>
        <dbReference type="Proteomes" id="UP000006281"/>
    </source>
</evidence>
<proteinExistence type="predicted"/>
<evidence type="ECO:0000256" key="1">
    <source>
        <dbReference type="SAM" id="Phobius"/>
    </source>
</evidence>
<feature type="transmembrane region" description="Helical" evidence="1">
    <location>
        <begin position="223"/>
        <end position="245"/>
    </location>
</feature>
<feature type="transmembrane region" description="Helical" evidence="1">
    <location>
        <begin position="15"/>
        <end position="34"/>
    </location>
</feature>
<keyword evidence="1" id="KW-0472">Membrane</keyword>
<feature type="transmembrane region" description="Helical" evidence="1">
    <location>
        <begin position="257"/>
        <end position="279"/>
    </location>
</feature>
<dbReference type="STRING" id="1179773.BN6_22280"/>
<dbReference type="AlphaFoldDB" id="K0JXW5"/>
<organism evidence="2 3">
    <name type="scientific">Saccharothrix espanaensis (strain ATCC 51144 / DSM 44229 / JCM 9112 / NBRC 15066 / NRRL 15764)</name>
    <dbReference type="NCBI Taxonomy" id="1179773"/>
    <lineage>
        <taxon>Bacteria</taxon>
        <taxon>Bacillati</taxon>
        <taxon>Actinomycetota</taxon>
        <taxon>Actinomycetes</taxon>
        <taxon>Pseudonocardiales</taxon>
        <taxon>Pseudonocardiaceae</taxon>
        <taxon>Saccharothrix</taxon>
    </lineage>
</organism>
<dbReference type="PATRIC" id="fig|1179773.3.peg.2220"/>
<sequence>MQGGALRGGSLHKRVVMVVSGALFALLALVATVVTDLYDREYPQAIGVAERIGLDFGSSRFGDVEAFDRLAELDADLGLGLVKIAPDLTGGGAVDRKVFVAFTPGALPGEFRWFGGGVAEVVGRERLANSYASGSYLVTRPGARVDAFAGALTEAGVKVQVRVASVAESVDFVLGEGSFLAALLAAFALIVALALFWLSMKARGRALRVLAGSPVWRIQVQDLAGFVGGLLVSGAVVLVAAGLYVGLAHDWLYVGPFVRVLLGLQLAVIGAAMAAVLLMSASAWPSARMLATRQPAVRSLRTAVVVVQAATFLLVVSSAGPAWTAYRQASATAAETAMWQRLSDQVGITFGVSEREMVAVEPRIGDLVGDAEERDALAFSYTFGEQNRLPGLTDYPAASLVNQRWLDLVTEGAPRPALEPVPREEALRNGSGLAANLELWSRDRLPGEQVLGGFEFFRPVTDYRLPVATAGGGGQLDFLDDVLVVVVPSVRSAFNDSNLTSMMSTRNVVLTGVGGTQELMKRHGLDLKSLRDRDVKGVLRVVYIAEDGLLLAQFTAYVTWLLNLSLVALVVAFAVAAGISALITALLHAKRDFPLRVAGRSWAQILRGRVARELLAGVGLVVISLLFQQPGAMGAVLVVAAFGLLAVALSHLFAARWCFAGVGRRRI</sequence>
<feature type="transmembrane region" description="Helical" evidence="1">
    <location>
        <begin position="179"/>
        <end position="198"/>
    </location>
</feature>
<dbReference type="eggNOG" id="COG4652">
    <property type="taxonomic scope" value="Bacteria"/>
</dbReference>
<name>K0JXW5_SACES</name>
<accession>K0JXW5</accession>
<keyword evidence="3" id="KW-1185">Reference proteome</keyword>
<dbReference type="Proteomes" id="UP000006281">
    <property type="component" value="Chromosome"/>
</dbReference>
<dbReference type="KEGG" id="sesp:BN6_22280"/>
<feature type="transmembrane region" description="Helical" evidence="1">
    <location>
        <begin position="610"/>
        <end position="627"/>
    </location>
</feature>
<reference evidence="2 3" key="1">
    <citation type="journal article" date="2012" name="BMC Genomics">
        <title>Complete genome sequence of Saccharothrix espanaensis DSM 44229T and comparison to the other completely sequenced Pseudonocardiaceae.</title>
        <authorList>
            <person name="Strobel T."/>
            <person name="Al-Dilaimi A."/>
            <person name="Blom J."/>
            <person name="Gessner A."/>
            <person name="Kalinowski J."/>
            <person name="Luzhetska M."/>
            <person name="Puhler A."/>
            <person name="Szczepanowski R."/>
            <person name="Bechthold A."/>
            <person name="Ruckert C."/>
        </authorList>
    </citation>
    <scope>NUCLEOTIDE SEQUENCE [LARGE SCALE GENOMIC DNA]</scope>
    <source>
        <strain evidence="3">ATCC 51144 / DSM 44229 / JCM 9112 / NBRC 15066 / NRRL 15764</strain>
    </source>
</reference>
<feature type="transmembrane region" description="Helical" evidence="1">
    <location>
        <begin position="633"/>
        <end position="659"/>
    </location>
</feature>
<dbReference type="EMBL" id="HE804045">
    <property type="protein sequence ID" value="CCH29549.1"/>
    <property type="molecule type" value="Genomic_DNA"/>
</dbReference>
<protein>
    <submittedName>
        <fullName evidence="2">Uncharacterized protein</fullName>
    </submittedName>
</protein>
<gene>
    <name evidence="2" type="ordered locus">BN6_22280</name>
</gene>
<dbReference type="HOGENOM" id="CLU_417290_0_0_11"/>
<evidence type="ECO:0000313" key="2">
    <source>
        <dbReference type="EMBL" id="CCH29549.1"/>
    </source>
</evidence>
<keyword evidence="1" id="KW-0812">Transmembrane</keyword>
<keyword evidence="1" id="KW-1133">Transmembrane helix</keyword>
<feature type="transmembrane region" description="Helical" evidence="1">
    <location>
        <begin position="566"/>
        <end position="589"/>
    </location>
</feature>